<dbReference type="HAMAP" id="MF_00634">
    <property type="entry name" value="UPF0235"/>
    <property type="match status" value="1"/>
</dbReference>
<comment type="similarity">
    <text evidence="1 2">Belongs to the UPF0235 family.</text>
</comment>
<dbReference type="KEGG" id="dmu:Desmu_0861"/>
<dbReference type="NCBIfam" id="TIGR00251">
    <property type="entry name" value="DUF167 family protein"/>
    <property type="match status" value="1"/>
</dbReference>
<dbReference type="InterPro" id="IPR003746">
    <property type="entry name" value="DUF167"/>
</dbReference>
<dbReference type="InterPro" id="IPR036591">
    <property type="entry name" value="YggU-like_sf"/>
</dbReference>
<reference evidence="3 4" key="2">
    <citation type="journal article" date="2011" name="Stand. Genomic Sci.">
        <title>Complete genome sequence of Desulfurococcus mucosus type strain (O7/1).</title>
        <authorList>
            <person name="Wirth R."/>
            <person name="Chertkov O."/>
            <person name="Held B."/>
            <person name="Lapidus A."/>
            <person name="Nolan M."/>
            <person name="Lucas S."/>
            <person name="Hammon N."/>
            <person name="Deshpande S."/>
            <person name="Cheng J.F."/>
            <person name="Tapia R."/>
            <person name="Han C."/>
            <person name="Goodwin L."/>
            <person name="Pitluck S."/>
            <person name="Liolios K."/>
            <person name="Ioanna P."/>
            <person name="Ivanova N."/>
            <person name="Mavromatis K."/>
            <person name="Mikhailova N."/>
            <person name="Pati A."/>
            <person name="Chen A."/>
            <person name="Palaniappan K."/>
            <person name="Land M."/>
            <person name="Hauser L."/>
            <person name="Chang Y.J."/>
            <person name="Jeffries C.D."/>
            <person name="Bilek Y."/>
            <person name="Hader T."/>
            <person name="Rohde M."/>
            <person name="Spring S."/>
            <person name="Sikorski J."/>
            <person name="Goker M."/>
            <person name="Woyke T."/>
            <person name="Bristow J."/>
            <person name="Eisen J.A."/>
            <person name="Markowitz V."/>
            <person name="Hugenholtz P."/>
            <person name="Kyrpides N.C."/>
            <person name="Klenk H.P."/>
        </authorList>
    </citation>
    <scope>NUCLEOTIDE SEQUENCE [LARGE SCALE GENOMIC DNA]</scope>
    <source>
        <strain evidence="4">ATCC 35584 / DSM 2162 / JCM 9187 / O7/1</strain>
    </source>
</reference>
<dbReference type="Pfam" id="PF02594">
    <property type="entry name" value="DUF167"/>
    <property type="match status" value="1"/>
</dbReference>
<dbReference type="SUPFAM" id="SSF69786">
    <property type="entry name" value="YggU-like"/>
    <property type="match status" value="1"/>
</dbReference>
<sequence>MYTAHGEHREEKTFIPDAGIELETGIQLTQLFEKIRETILKHLTESSHGIILSIRVKPGESEDFLTVEGDELVFYTSEPPERGRANAALVKFFSRELKIPVSRIDIVYGHRSTLKKLVFYDVNMDELADKLAKLVRLI</sequence>
<dbReference type="Proteomes" id="UP000001068">
    <property type="component" value="Chromosome"/>
</dbReference>
<protein>
    <recommendedName>
        <fullName evidence="2">UPF0235 protein Desmu_0861</fullName>
    </recommendedName>
</protein>
<evidence type="ECO:0000313" key="4">
    <source>
        <dbReference type="Proteomes" id="UP000001068"/>
    </source>
</evidence>
<dbReference type="AlphaFoldDB" id="E8R9I9"/>
<reference evidence="4" key="1">
    <citation type="submission" date="2010-11" db="EMBL/GenBank/DDBJ databases">
        <title>The complete genome of Desulfurococcus mucosus DSM 2162.</title>
        <authorList>
            <consortium name="US DOE Joint Genome Institute (JGI-PGF)"/>
            <person name="Lucas S."/>
            <person name="Copeland A."/>
            <person name="Lapidus A."/>
            <person name="Bruce D."/>
            <person name="Goodwin L."/>
            <person name="Pitluck S."/>
            <person name="Kyrpides N."/>
            <person name="Mavromatis K."/>
            <person name="Pagani I."/>
            <person name="Ivanova N."/>
            <person name="Ovchinnikova G."/>
            <person name="Chertkov O."/>
            <person name="Held B."/>
            <person name="Brettin T."/>
            <person name="Detter J.C."/>
            <person name="Tapia R."/>
            <person name="Han C."/>
            <person name="Land M."/>
            <person name="Hauser L."/>
            <person name="Markowitz V."/>
            <person name="Cheng J.-F."/>
            <person name="Hugenholtz P."/>
            <person name="Woyke T."/>
            <person name="Wu D."/>
            <person name="Wirth R."/>
            <person name="Bilek Y."/>
            <person name="Hader T."/>
            <person name="Klenk H.-P."/>
            <person name="Eisen J.A."/>
        </authorList>
    </citation>
    <scope>NUCLEOTIDE SEQUENCE [LARGE SCALE GENOMIC DNA]</scope>
    <source>
        <strain evidence="4">ATCC 35584 / DSM 2162 / JCM 9187 / O7/1</strain>
    </source>
</reference>
<dbReference type="Gene3D" id="3.30.1200.10">
    <property type="entry name" value="YggU-like"/>
    <property type="match status" value="1"/>
</dbReference>
<proteinExistence type="inferred from homology"/>
<evidence type="ECO:0000256" key="2">
    <source>
        <dbReference type="HAMAP-Rule" id="MF_00634"/>
    </source>
</evidence>
<evidence type="ECO:0000313" key="3">
    <source>
        <dbReference type="EMBL" id="ADV65165.1"/>
    </source>
</evidence>
<dbReference type="EMBL" id="CP002363">
    <property type="protein sequence ID" value="ADV65165.1"/>
    <property type="molecule type" value="Genomic_DNA"/>
</dbReference>
<keyword evidence="4" id="KW-1185">Reference proteome</keyword>
<accession>E8R9I9</accession>
<organism evidence="3 4">
    <name type="scientific">Desulfurococcus mucosus (strain ATCC 35584 / DSM 2162 / JCM 9187 / O7/1)</name>
    <dbReference type="NCBI Taxonomy" id="765177"/>
    <lineage>
        <taxon>Archaea</taxon>
        <taxon>Thermoproteota</taxon>
        <taxon>Thermoprotei</taxon>
        <taxon>Desulfurococcales</taxon>
        <taxon>Desulfurococcaceae</taxon>
        <taxon>Desulfurococcus</taxon>
    </lineage>
</organism>
<dbReference type="eggNOG" id="arCOG04058">
    <property type="taxonomic scope" value="Archaea"/>
</dbReference>
<dbReference type="STRING" id="765177.Desmu_0861"/>
<name>E8R9I9_DESM0</name>
<dbReference type="HOGENOM" id="CLU_130694_6_0_2"/>
<evidence type="ECO:0000256" key="1">
    <source>
        <dbReference type="ARBA" id="ARBA00010364"/>
    </source>
</evidence>
<gene>
    <name evidence="3" type="ordered locus">Desmu_0861</name>
</gene>
<dbReference type="SMART" id="SM01152">
    <property type="entry name" value="DUF167"/>
    <property type="match status" value="1"/>
</dbReference>